<dbReference type="CDD" id="cd19410">
    <property type="entry name" value="HK9-like_sensor"/>
    <property type="match status" value="1"/>
</dbReference>
<dbReference type="InterPro" id="IPR003594">
    <property type="entry name" value="HATPase_dom"/>
</dbReference>
<reference evidence="9 10" key="1">
    <citation type="submission" date="2020-03" db="EMBL/GenBank/DDBJ databases">
        <title>Sphingomonas sp. nov., isolated from fish.</title>
        <authorList>
            <person name="Hyun D.-W."/>
            <person name="Bae J.-W."/>
        </authorList>
    </citation>
    <scope>NUCLEOTIDE SEQUENCE [LARGE SCALE GENOMIC DNA]</scope>
    <source>
        <strain evidence="9 10">HDW15B</strain>
    </source>
</reference>
<dbReference type="SUPFAM" id="SSF47384">
    <property type="entry name" value="Homodimeric domain of signal transducing histidine kinase"/>
    <property type="match status" value="1"/>
</dbReference>
<keyword evidence="5 9" id="KW-0418">Kinase</keyword>
<evidence type="ECO:0000256" key="1">
    <source>
        <dbReference type="ARBA" id="ARBA00000085"/>
    </source>
</evidence>
<dbReference type="Proteomes" id="UP000503222">
    <property type="component" value="Chromosome"/>
</dbReference>
<dbReference type="InterPro" id="IPR005467">
    <property type="entry name" value="His_kinase_dom"/>
</dbReference>
<evidence type="ECO:0000256" key="4">
    <source>
        <dbReference type="ARBA" id="ARBA00022679"/>
    </source>
</evidence>
<gene>
    <name evidence="9" type="ORF">G7077_10855</name>
</gene>
<dbReference type="PRINTS" id="PR00344">
    <property type="entry name" value="BCTRLSENSOR"/>
</dbReference>
<dbReference type="CDD" id="cd00082">
    <property type="entry name" value="HisKA"/>
    <property type="match status" value="1"/>
</dbReference>
<dbReference type="InterPro" id="IPR004358">
    <property type="entry name" value="Sig_transdc_His_kin-like_C"/>
</dbReference>
<keyword evidence="7" id="KW-1133">Transmembrane helix</keyword>
<organism evidence="9 10">
    <name type="scientific">Sphingomonas piscis</name>
    <dbReference type="NCBI Taxonomy" id="2714943"/>
    <lineage>
        <taxon>Bacteria</taxon>
        <taxon>Pseudomonadati</taxon>
        <taxon>Pseudomonadota</taxon>
        <taxon>Alphaproteobacteria</taxon>
        <taxon>Sphingomonadales</taxon>
        <taxon>Sphingomonadaceae</taxon>
        <taxon>Sphingomonas</taxon>
    </lineage>
</organism>
<keyword evidence="3" id="KW-0597">Phosphoprotein</keyword>
<name>A0A6G7YRG0_9SPHN</name>
<feature type="transmembrane region" description="Helical" evidence="7">
    <location>
        <begin position="12"/>
        <end position="37"/>
    </location>
</feature>
<dbReference type="AlphaFoldDB" id="A0A6G7YRG0"/>
<dbReference type="EMBL" id="CP049869">
    <property type="protein sequence ID" value="QIK79327.1"/>
    <property type="molecule type" value="Genomic_DNA"/>
</dbReference>
<comment type="catalytic activity">
    <reaction evidence="1">
        <text>ATP + protein L-histidine = ADP + protein N-phospho-L-histidine.</text>
        <dbReference type="EC" id="2.7.13.3"/>
    </reaction>
</comment>
<dbReference type="InterPro" id="IPR050351">
    <property type="entry name" value="BphY/WalK/GraS-like"/>
</dbReference>
<dbReference type="GO" id="GO:0030295">
    <property type="term" value="F:protein kinase activator activity"/>
    <property type="evidence" value="ECO:0007669"/>
    <property type="project" value="TreeGrafter"/>
</dbReference>
<dbReference type="InterPro" id="IPR036890">
    <property type="entry name" value="HATPase_C_sf"/>
</dbReference>
<dbReference type="Pfam" id="PF00512">
    <property type="entry name" value="HisKA"/>
    <property type="match status" value="1"/>
</dbReference>
<dbReference type="Pfam" id="PF05227">
    <property type="entry name" value="CHASE3"/>
    <property type="match status" value="1"/>
</dbReference>
<evidence type="ECO:0000313" key="10">
    <source>
        <dbReference type="Proteomes" id="UP000503222"/>
    </source>
</evidence>
<dbReference type="SUPFAM" id="SSF55874">
    <property type="entry name" value="ATPase domain of HSP90 chaperone/DNA topoisomerase II/histidine kinase"/>
    <property type="match status" value="1"/>
</dbReference>
<proteinExistence type="predicted"/>
<protein>
    <recommendedName>
        <fullName evidence="2">histidine kinase</fullName>
        <ecNumber evidence="2">2.7.13.3</ecNumber>
    </recommendedName>
</protein>
<dbReference type="KEGG" id="spii:G7077_10855"/>
<dbReference type="Pfam" id="PF02518">
    <property type="entry name" value="HATPase_c"/>
    <property type="match status" value="1"/>
</dbReference>
<keyword evidence="6" id="KW-0175">Coiled coil</keyword>
<feature type="domain" description="Histidine kinase" evidence="8">
    <location>
        <begin position="252"/>
        <end position="487"/>
    </location>
</feature>
<dbReference type="InterPro" id="IPR007891">
    <property type="entry name" value="CHASE3"/>
</dbReference>
<keyword evidence="7" id="KW-0812">Transmembrane</keyword>
<dbReference type="EC" id="2.7.13.3" evidence="2"/>
<keyword evidence="10" id="KW-1185">Reference proteome</keyword>
<dbReference type="PANTHER" id="PTHR42878">
    <property type="entry name" value="TWO-COMPONENT HISTIDINE KINASE"/>
    <property type="match status" value="1"/>
</dbReference>
<keyword evidence="4" id="KW-0808">Transferase</keyword>
<dbReference type="InterPro" id="IPR003661">
    <property type="entry name" value="HisK_dim/P_dom"/>
</dbReference>
<evidence type="ECO:0000256" key="3">
    <source>
        <dbReference type="ARBA" id="ARBA00022553"/>
    </source>
</evidence>
<dbReference type="RefSeq" id="WP_166411715.1">
    <property type="nucleotide sequence ID" value="NZ_CP049869.1"/>
</dbReference>
<dbReference type="PROSITE" id="PS50109">
    <property type="entry name" value="HIS_KIN"/>
    <property type="match status" value="1"/>
</dbReference>
<keyword evidence="7" id="KW-0472">Membrane</keyword>
<dbReference type="SMART" id="SM00388">
    <property type="entry name" value="HisKA"/>
    <property type="match status" value="1"/>
</dbReference>
<sequence length="494" mass="54780">MFQLDDRRFNRLALLGVAAGFLLLLVALISAIFVFSLNQRSVDAVRQTYSVVGQLSLLEIQLERAENGRRGYLLARSDYRRQVYEENSRLVPATMAELEGLVAQVPDQKARAARVRPLIDAQLAELRRSMQLADSNRAEALAKFQAASAATTLRQIRALTGQMREASYGRLKERSDREKTTLRWMQAVLALTGLLLLAVGAASFWLVRRYTRDLTSARDRLHLLNTNLEAAVRERTTDLQRANDEIQRFAYIVSHDLRSPLVNILGFTGELEAASKSIGKLVEKADAEAPQLVSDDARMAREDLPEAITFIRSSAQKMDRLINAILKISREGRRTLAPERLEMDTIAGEVINSLSHRAVELGASIEVEGKLPDIVSDRIAVEQILSNLTENALKYLQTGRPGVIRIRGARRGGLVEYDVADNGRGIAPADHERVFELFRRAGSQDQPGEGIGLAHVRALAYRLGGMVTVESTLGEGSTFRLSLPPNYISQEGGQ</sequence>
<dbReference type="Gene3D" id="1.10.287.130">
    <property type="match status" value="1"/>
</dbReference>
<dbReference type="PANTHER" id="PTHR42878:SF15">
    <property type="entry name" value="BACTERIOPHYTOCHROME"/>
    <property type="match status" value="1"/>
</dbReference>
<dbReference type="GO" id="GO:0000155">
    <property type="term" value="F:phosphorelay sensor kinase activity"/>
    <property type="evidence" value="ECO:0007669"/>
    <property type="project" value="InterPro"/>
</dbReference>
<evidence type="ECO:0000256" key="6">
    <source>
        <dbReference type="SAM" id="Coils"/>
    </source>
</evidence>
<dbReference type="InterPro" id="IPR036097">
    <property type="entry name" value="HisK_dim/P_sf"/>
</dbReference>
<evidence type="ECO:0000256" key="2">
    <source>
        <dbReference type="ARBA" id="ARBA00012438"/>
    </source>
</evidence>
<accession>A0A6G7YRG0</accession>
<evidence type="ECO:0000256" key="5">
    <source>
        <dbReference type="ARBA" id="ARBA00022777"/>
    </source>
</evidence>
<dbReference type="GO" id="GO:0000156">
    <property type="term" value="F:phosphorelay response regulator activity"/>
    <property type="evidence" value="ECO:0007669"/>
    <property type="project" value="TreeGrafter"/>
</dbReference>
<evidence type="ECO:0000313" key="9">
    <source>
        <dbReference type="EMBL" id="QIK79327.1"/>
    </source>
</evidence>
<feature type="transmembrane region" description="Helical" evidence="7">
    <location>
        <begin position="184"/>
        <end position="207"/>
    </location>
</feature>
<dbReference type="SMART" id="SM00387">
    <property type="entry name" value="HATPase_c"/>
    <property type="match status" value="1"/>
</dbReference>
<evidence type="ECO:0000259" key="8">
    <source>
        <dbReference type="PROSITE" id="PS50109"/>
    </source>
</evidence>
<dbReference type="Gene3D" id="3.30.565.10">
    <property type="entry name" value="Histidine kinase-like ATPase, C-terminal domain"/>
    <property type="match status" value="1"/>
</dbReference>
<feature type="coiled-coil region" evidence="6">
    <location>
        <begin position="214"/>
        <end position="245"/>
    </location>
</feature>
<dbReference type="GO" id="GO:0007234">
    <property type="term" value="P:osmosensory signaling via phosphorelay pathway"/>
    <property type="evidence" value="ECO:0007669"/>
    <property type="project" value="TreeGrafter"/>
</dbReference>
<evidence type="ECO:0000256" key="7">
    <source>
        <dbReference type="SAM" id="Phobius"/>
    </source>
</evidence>